<dbReference type="eggNOG" id="ENOG502S4GM">
    <property type="taxonomic scope" value="Eukaryota"/>
</dbReference>
<keyword evidence="1" id="KW-0812">Transmembrane</keyword>
<dbReference type="EMBL" id="CM001752">
    <property type="protein sequence ID" value="KJB81629.1"/>
    <property type="molecule type" value="Genomic_DNA"/>
</dbReference>
<evidence type="ECO:0000256" key="1">
    <source>
        <dbReference type="SAM" id="Phobius"/>
    </source>
</evidence>
<evidence type="ECO:0000313" key="2">
    <source>
        <dbReference type="EMBL" id="KJB81629.1"/>
    </source>
</evidence>
<reference evidence="2 3" key="1">
    <citation type="journal article" date="2012" name="Nature">
        <title>Repeated polyploidization of Gossypium genomes and the evolution of spinnable cotton fibres.</title>
        <authorList>
            <person name="Paterson A.H."/>
            <person name="Wendel J.F."/>
            <person name="Gundlach H."/>
            <person name="Guo H."/>
            <person name="Jenkins J."/>
            <person name="Jin D."/>
            <person name="Llewellyn D."/>
            <person name="Showmaker K.C."/>
            <person name="Shu S."/>
            <person name="Udall J."/>
            <person name="Yoo M.J."/>
            <person name="Byers R."/>
            <person name="Chen W."/>
            <person name="Doron-Faigenboim A."/>
            <person name="Duke M.V."/>
            <person name="Gong L."/>
            <person name="Grimwood J."/>
            <person name="Grover C."/>
            <person name="Grupp K."/>
            <person name="Hu G."/>
            <person name="Lee T.H."/>
            <person name="Li J."/>
            <person name="Lin L."/>
            <person name="Liu T."/>
            <person name="Marler B.S."/>
            <person name="Page J.T."/>
            <person name="Roberts A.W."/>
            <person name="Romanel E."/>
            <person name="Sanders W.S."/>
            <person name="Szadkowski E."/>
            <person name="Tan X."/>
            <person name="Tang H."/>
            <person name="Xu C."/>
            <person name="Wang J."/>
            <person name="Wang Z."/>
            <person name="Zhang D."/>
            <person name="Zhang L."/>
            <person name="Ashrafi H."/>
            <person name="Bedon F."/>
            <person name="Bowers J.E."/>
            <person name="Brubaker C.L."/>
            <person name="Chee P.W."/>
            <person name="Das S."/>
            <person name="Gingle A.R."/>
            <person name="Haigler C.H."/>
            <person name="Harker D."/>
            <person name="Hoffmann L.V."/>
            <person name="Hovav R."/>
            <person name="Jones D.C."/>
            <person name="Lemke C."/>
            <person name="Mansoor S."/>
            <person name="ur Rahman M."/>
            <person name="Rainville L.N."/>
            <person name="Rambani A."/>
            <person name="Reddy U.K."/>
            <person name="Rong J.K."/>
            <person name="Saranga Y."/>
            <person name="Scheffler B.E."/>
            <person name="Scheffler J.A."/>
            <person name="Stelly D.M."/>
            <person name="Triplett B.A."/>
            <person name="Van Deynze A."/>
            <person name="Vaslin M.F."/>
            <person name="Waghmare V.N."/>
            <person name="Walford S.A."/>
            <person name="Wright R.J."/>
            <person name="Zaki E.A."/>
            <person name="Zhang T."/>
            <person name="Dennis E.S."/>
            <person name="Mayer K.F."/>
            <person name="Peterson D.G."/>
            <person name="Rokhsar D.S."/>
            <person name="Wang X."/>
            <person name="Schmutz J."/>
        </authorList>
    </citation>
    <scope>NUCLEOTIDE SEQUENCE [LARGE SCALE GENOMIC DNA]</scope>
</reference>
<keyword evidence="3" id="KW-1185">Reference proteome</keyword>
<dbReference type="PANTHER" id="PTHR34125:SF2">
    <property type="entry name" value="TRANSMEMBRANE PROTEIN"/>
    <property type="match status" value="1"/>
</dbReference>
<gene>
    <name evidence="2" type="ORF">B456_013G153300</name>
</gene>
<accession>A0A0D2VFS7</accession>
<keyword evidence="1" id="KW-1133">Transmembrane helix</keyword>
<proteinExistence type="predicted"/>
<organism evidence="2 3">
    <name type="scientific">Gossypium raimondii</name>
    <name type="common">Peruvian cotton</name>
    <name type="synonym">Gossypium klotzschianum subsp. raimondii</name>
    <dbReference type="NCBI Taxonomy" id="29730"/>
    <lineage>
        <taxon>Eukaryota</taxon>
        <taxon>Viridiplantae</taxon>
        <taxon>Streptophyta</taxon>
        <taxon>Embryophyta</taxon>
        <taxon>Tracheophyta</taxon>
        <taxon>Spermatophyta</taxon>
        <taxon>Magnoliopsida</taxon>
        <taxon>eudicotyledons</taxon>
        <taxon>Gunneridae</taxon>
        <taxon>Pentapetalae</taxon>
        <taxon>rosids</taxon>
        <taxon>malvids</taxon>
        <taxon>Malvales</taxon>
        <taxon>Malvaceae</taxon>
        <taxon>Malvoideae</taxon>
        <taxon>Gossypium</taxon>
    </lineage>
</organism>
<keyword evidence="1" id="KW-0472">Membrane</keyword>
<dbReference type="Proteomes" id="UP000032304">
    <property type="component" value="Chromosome 13"/>
</dbReference>
<dbReference type="Gramene" id="KJB81629">
    <property type="protein sequence ID" value="KJB81629"/>
    <property type="gene ID" value="B456_013G153300"/>
</dbReference>
<feature type="transmembrane region" description="Helical" evidence="1">
    <location>
        <begin position="40"/>
        <end position="59"/>
    </location>
</feature>
<evidence type="ECO:0000313" key="3">
    <source>
        <dbReference type="Proteomes" id="UP000032304"/>
    </source>
</evidence>
<protein>
    <submittedName>
        <fullName evidence="2">Uncharacterized protein</fullName>
    </submittedName>
</protein>
<feature type="transmembrane region" description="Helical" evidence="1">
    <location>
        <begin position="12"/>
        <end position="34"/>
    </location>
</feature>
<dbReference type="AlphaFoldDB" id="A0A0D2VFS7"/>
<dbReference type="PANTHER" id="PTHR34125">
    <property type="entry name" value="OS01G0762900 PROTEIN"/>
    <property type="match status" value="1"/>
</dbReference>
<name>A0A0D2VFS7_GOSRA</name>
<dbReference type="OMA" id="KFRYHFL"/>
<sequence>MEIPGKLVKLKFPIILTLTLSLALSLLIIFAPSFLTILTYFWPLFLSTALFLIVVIFFAKTSADSLADKPGEGILDYVAGHPELPLDSYKSD</sequence>